<dbReference type="EMBL" id="JANSLD010000017">
    <property type="protein sequence ID" value="MCY1582839.1"/>
    <property type="molecule type" value="Genomic_DNA"/>
</dbReference>
<dbReference type="Proteomes" id="UP001072952">
    <property type="component" value="Unassembled WGS sequence"/>
</dbReference>
<keyword evidence="1" id="KW-0812">Transmembrane</keyword>
<name>A0ABT4BJN2_9STAP</name>
<keyword evidence="1" id="KW-1133">Transmembrane helix</keyword>
<accession>A0ABT4BJN2</accession>
<dbReference type="RefSeq" id="WP_124225009.1">
    <property type="nucleotide sequence ID" value="NZ_JANSKN010000011.1"/>
</dbReference>
<evidence type="ECO:0000256" key="1">
    <source>
        <dbReference type="SAM" id="Phobius"/>
    </source>
</evidence>
<sequence length="73" mass="7692">MFELYKKVAWTGVAKSTISEFVKALVRGNDIWTAISVAGLALGGGVASAVAAVGRAAIVKFVKRWGIKKAVAW</sequence>
<dbReference type="Pfam" id="PF16942">
    <property type="entry name" value="CclA_1"/>
    <property type="match status" value="1"/>
</dbReference>
<evidence type="ECO:0000313" key="2">
    <source>
        <dbReference type="EMBL" id="MCY1582839.1"/>
    </source>
</evidence>
<proteinExistence type="predicted"/>
<gene>
    <name evidence="2" type="ORF">NW133_04700</name>
</gene>
<reference evidence="2" key="2">
    <citation type="submission" date="2022-08" db="EMBL/GenBank/DDBJ databases">
        <authorList>
            <person name="Magnan C."/>
        </authorList>
    </citation>
    <scope>NUCLEOTIDE SEQUENCE</scope>
    <source>
        <strain evidence="2">NSP012P</strain>
    </source>
</reference>
<dbReference type="InterPro" id="IPR031608">
    <property type="entry name" value="CclA_1"/>
</dbReference>
<evidence type="ECO:0000313" key="3">
    <source>
        <dbReference type="Proteomes" id="UP001072952"/>
    </source>
</evidence>
<comment type="caution">
    <text evidence="2">The sequence shown here is derived from an EMBL/GenBank/DDBJ whole genome shotgun (WGS) entry which is preliminary data.</text>
</comment>
<keyword evidence="1" id="KW-0472">Membrane</keyword>
<keyword evidence="3" id="KW-1185">Reference proteome</keyword>
<reference evidence="2" key="1">
    <citation type="journal article" date="2022" name="Int. J. Mol. Sci.">
        <title>Phenotypic and Genotypic Virulence Characterisation of Staphylococcus pettenkoferi Strains Isolated from Human Bloodstream and Diabetic Foot Infections.</title>
        <authorList>
            <person name="Magnan C."/>
            <person name="Ahmad-Mansour N."/>
            <person name="Pouget C."/>
            <person name="Morsli M."/>
            <person name="Huc-Brandt S."/>
            <person name="Pantel A."/>
            <person name="Dunyach-Remy C."/>
            <person name="Sotto A."/>
            <person name="Molle V."/>
            <person name="Lavigne J.-P."/>
        </authorList>
    </citation>
    <scope>NUCLEOTIDE SEQUENCE</scope>
    <source>
        <strain evidence="2">NSP012P</strain>
    </source>
</reference>
<protein>
    <submittedName>
        <fullName evidence="2">Cyclic bacteriocin</fullName>
    </submittedName>
</protein>
<organism evidence="2 3">
    <name type="scientific">Staphylococcus pettenkoferi</name>
    <dbReference type="NCBI Taxonomy" id="170573"/>
    <lineage>
        <taxon>Bacteria</taxon>
        <taxon>Bacillati</taxon>
        <taxon>Bacillota</taxon>
        <taxon>Bacilli</taxon>
        <taxon>Bacillales</taxon>
        <taxon>Staphylococcaceae</taxon>
        <taxon>Staphylococcus</taxon>
    </lineage>
</organism>
<feature type="transmembrane region" description="Helical" evidence="1">
    <location>
        <begin position="31"/>
        <end position="58"/>
    </location>
</feature>